<evidence type="ECO:0000256" key="6">
    <source>
        <dbReference type="ARBA" id="ARBA00023136"/>
    </source>
</evidence>
<gene>
    <name evidence="8" type="ORF">HNR21_000648</name>
</gene>
<dbReference type="Proteomes" id="UP000539313">
    <property type="component" value="Unassembled WGS sequence"/>
</dbReference>
<dbReference type="InterPro" id="IPR051907">
    <property type="entry name" value="DoxX-like_oxidoreductase"/>
</dbReference>
<evidence type="ECO:0000256" key="7">
    <source>
        <dbReference type="SAM" id="Phobius"/>
    </source>
</evidence>
<dbReference type="EMBL" id="JACJII010000001">
    <property type="protein sequence ID" value="MBA9001766.1"/>
    <property type="molecule type" value="Genomic_DNA"/>
</dbReference>
<protein>
    <submittedName>
        <fullName evidence="8">Putative oxidoreductase</fullName>
    </submittedName>
</protein>
<name>A0A7W3MTU0_9ACTN</name>
<sequence length="151" mass="15913">MNFADRFPVLRDIGLLIGRLALGVILLAHGLQKLTDIGLGAVARGFDDLGIPLPTLAAYYATWVEILGGLALILGLLVPVAGVLIALDMAGAYWFVHRDDGLFVNEGGFEFVLLVAATALLLAGTGSGRFGLDALLWRGRTPARGRAETSV</sequence>
<dbReference type="Pfam" id="PF07681">
    <property type="entry name" value="DoxX"/>
    <property type="match status" value="1"/>
</dbReference>
<dbReference type="AlphaFoldDB" id="A0A7W3MTU0"/>
<comment type="subcellular location">
    <subcellularLocation>
        <location evidence="1">Cell membrane</location>
        <topology evidence="1">Multi-pass membrane protein</topology>
    </subcellularLocation>
</comment>
<reference evidence="8 9" key="1">
    <citation type="submission" date="2020-08" db="EMBL/GenBank/DDBJ databases">
        <title>Sequencing the genomes of 1000 actinobacteria strains.</title>
        <authorList>
            <person name="Klenk H.-P."/>
        </authorList>
    </citation>
    <scope>NUCLEOTIDE SEQUENCE [LARGE SCALE GENOMIC DNA]</scope>
    <source>
        <strain evidence="8 9">DSM 45823</strain>
    </source>
</reference>
<feature type="transmembrane region" description="Helical" evidence="7">
    <location>
        <begin position="12"/>
        <end position="31"/>
    </location>
</feature>
<evidence type="ECO:0000313" key="9">
    <source>
        <dbReference type="Proteomes" id="UP000539313"/>
    </source>
</evidence>
<keyword evidence="3" id="KW-1003">Cell membrane</keyword>
<proteinExistence type="inferred from homology"/>
<evidence type="ECO:0000256" key="1">
    <source>
        <dbReference type="ARBA" id="ARBA00004651"/>
    </source>
</evidence>
<comment type="similarity">
    <text evidence="2">Belongs to the DoxX family.</text>
</comment>
<dbReference type="GO" id="GO:0005886">
    <property type="term" value="C:plasma membrane"/>
    <property type="evidence" value="ECO:0007669"/>
    <property type="project" value="UniProtKB-SubCell"/>
</dbReference>
<comment type="caution">
    <text evidence="8">The sequence shown here is derived from an EMBL/GenBank/DDBJ whole genome shotgun (WGS) entry which is preliminary data.</text>
</comment>
<organism evidence="8 9">
    <name type="scientific">Thermomonospora cellulosilytica</name>
    <dbReference type="NCBI Taxonomy" id="1411118"/>
    <lineage>
        <taxon>Bacteria</taxon>
        <taxon>Bacillati</taxon>
        <taxon>Actinomycetota</taxon>
        <taxon>Actinomycetes</taxon>
        <taxon>Streptosporangiales</taxon>
        <taxon>Thermomonosporaceae</taxon>
        <taxon>Thermomonospora</taxon>
    </lineage>
</organism>
<evidence type="ECO:0000256" key="4">
    <source>
        <dbReference type="ARBA" id="ARBA00022692"/>
    </source>
</evidence>
<keyword evidence="6 7" id="KW-0472">Membrane</keyword>
<dbReference type="PANTHER" id="PTHR33452:SF1">
    <property type="entry name" value="INNER MEMBRANE PROTEIN YPHA-RELATED"/>
    <property type="match status" value="1"/>
</dbReference>
<dbReference type="InterPro" id="IPR032808">
    <property type="entry name" value="DoxX"/>
</dbReference>
<keyword evidence="5 7" id="KW-1133">Transmembrane helix</keyword>
<evidence type="ECO:0000256" key="3">
    <source>
        <dbReference type="ARBA" id="ARBA00022475"/>
    </source>
</evidence>
<evidence type="ECO:0000313" key="8">
    <source>
        <dbReference type="EMBL" id="MBA9001766.1"/>
    </source>
</evidence>
<dbReference type="RefSeq" id="WP_182703971.1">
    <property type="nucleotide sequence ID" value="NZ_JACJII010000001.1"/>
</dbReference>
<dbReference type="PANTHER" id="PTHR33452">
    <property type="entry name" value="OXIDOREDUCTASE CATD-RELATED"/>
    <property type="match status" value="1"/>
</dbReference>
<feature type="transmembrane region" description="Helical" evidence="7">
    <location>
        <begin position="66"/>
        <end position="96"/>
    </location>
</feature>
<feature type="transmembrane region" description="Helical" evidence="7">
    <location>
        <begin position="108"/>
        <end position="132"/>
    </location>
</feature>
<keyword evidence="9" id="KW-1185">Reference proteome</keyword>
<accession>A0A7W3MTU0</accession>
<evidence type="ECO:0000256" key="5">
    <source>
        <dbReference type="ARBA" id="ARBA00022989"/>
    </source>
</evidence>
<keyword evidence="4 7" id="KW-0812">Transmembrane</keyword>
<evidence type="ECO:0000256" key="2">
    <source>
        <dbReference type="ARBA" id="ARBA00006679"/>
    </source>
</evidence>